<name>A0A936Z1J7_9BURK</name>
<reference evidence="2 3" key="1">
    <citation type="journal article" date="2017" name="Int. J. Syst. Evol. Microbiol.">
        <title>Ramlibacter monticola sp. nov., isolated from forest soil.</title>
        <authorList>
            <person name="Chaudhary D.K."/>
            <person name="Kim J."/>
        </authorList>
    </citation>
    <scope>NUCLEOTIDE SEQUENCE [LARGE SCALE GENOMIC DNA]</scope>
    <source>
        <strain evidence="2 3">KACC 19175</strain>
    </source>
</reference>
<dbReference type="AlphaFoldDB" id="A0A936Z1J7"/>
<dbReference type="RefSeq" id="WP_201674650.1">
    <property type="nucleotide sequence ID" value="NZ_JAEQNE010000002.1"/>
</dbReference>
<dbReference type="Proteomes" id="UP000599109">
    <property type="component" value="Unassembled WGS sequence"/>
</dbReference>
<keyword evidence="1" id="KW-1133">Transmembrane helix</keyword>
<evidence type="ECO:0000256" key="1">
    <source>
        <dbReference type="SAM" id="Phobius"/>
    </source>
</evidence>
<keyword evidence="3" id="KW-1185">Reference proteome</keyword>
<keyword evidence="1" id="KW-0472">Membrane</keyword>
<organism evidence="2 3">
    <name type="scientific">Ramlibacter monticola</name>
    <dbReference type="NCBI Taxonomy" id="1926872"/>
    <lineage>
        <taxon>Bacteria</taxon>
        <taxon>Pseudomonadati</taxon>
        <taxon>Pseudomonadota</taxon>
        <taxon>Betaproteobacteria</taxon>
        <taxon>Burkholderiales</taxon>
        <taxon>Comamonadaceae</taxon>
        <taxon>Ramlibacter</taxon>
    </lineage>
</organism>
<keyword evidence="1" id="KW-0812">Transmembrane</keyword>
<proteinExistence type="predicted"/>
<comment type="caution">
    <text evidence="2">The sequence shown here is derived from an EMBL/GenBank/DDBJ whole genome shotgun (WGS) entry which is preliminary data.</text>
</comment>
<accession>A0A936Z1J7</accession>
<protein>
    <submittedName>
        <fullName evidence="2">Uncharacterized protein</fullName>
    </submittedName>
</protein>
<evidence type="ECO:0000313" key="2">
    <source>
        <dbReference type="EMBL" id="MBL0392066.1"/>
    </source>
</evidence>
<sequence length="93" mass="10173">MLHAWGHFVPWIVLAVIMAISIEGSRREAATVRVDLTGSQAQAVGQEPAAVRCDLRHGFVLRLAMYAQLMVHKVVPGDVHAQHTHGATCRVQP</sequence>
<gene>
    <name evidence="2" type="ORF">JJ685_13070</name>
</gene>
<dbReference type="EMBL" id="JAEQNE010000002">
    <property type="protein sequence ID" value="MBL0392066.1"/>
    <property type="molecule type" value="Genomic_DNA"/>
</dbReference>
<evidence type="ECO:0000313" key="3">
    <source>
        <dbReference type="Proteomes" id="UP000599109"/>
    </source>
</evidence>
<feature type="transmembrane region" description="Helical" evidence="1">
    <location>
        <begin position="6"/>
        <end position="24"/>
    </location>
</feature>